<dbReference type="PANTHER" id="PTHR43420">
    <property type="entry name" value="ACETYLTRANSFERASE"/>
    <property type="match status" value="1"/>
</dbReference>
<dbReference type="PANTHER" id="PTHR43420:SF12">
    <property type="entry name" value="N-ACETYLTRANSFERASE DOMAIN-CONTAINING PROTEIN"/>
    <property type="match status" value="1"/>
</dbReference>
<feature type="region of interest" description="Disordered" evidence="3">
    <location>
        <begin position="59"/>
        <end position="94"/>
    </location>
</feature>
<evidence type="ECO:0000259" key="4">
    <source>
        <dbReference type="PROSITE" id="PS51186"/>
    </source>
</evidence>
<dbReference type="InterPro" id="IPR016181">
    <property type="entry name" value="Acyl_CoA_acyltransferase"/>
</dbReference>
<dbReference type="Pfam" id="PF00583">
    <property type="entry name" value="Acetyltransf_1"/>
    <property type="match status" value="1"/>
</dbReference>
<proteinExistence type="predicted"/>
<evidence type="ECO:0000313" key="5">
    <source>
        <dbReference type="EMBL" id="AZZ38951.1"/>
    </source>
</evidence>
<evidence type="ECO:0000256" key="1">
    <source>
        <dbReference type="ARBA" id="ARBA00022679"/>
    </source>
</evidence>
<sequence length="217" mass="23297">MTLRQAGPEDLDQVMAVERACFGTREAGDRQAWSRAAWRSELQSNDPADDRVHHRVAVATDPEASGTVSGPSGTDSGAVGTDSARQEAATPTTGRLVLIEEDRTGPRAVADFSHVIDSCDLDRIMVVPAARGAGMAGRLLRHGMGWAARRGARQILLEVRPDNLAALALYRSHGFDQIARRNHYYGTGEDALVMSASLESCAEDTTSTAGSNEERHV</sequence>
<dbReference type="Proteomes" id="UP000285875">
    <property type="component" value="Chromosome"/>
</dbReference>
<feature type="compositionally biased region" description="Polar residues" evidence="3">
    <location>
        <begin position="66"/>
        <end position="75"/>
    </location>
</feature>
<keyword evidence="1 5" id="KW-0808">Transferase</keyword>
<protein>
    <submittedName>
        <fullName evidence="5">GNAT family N-acetyltransferase</fullName>
    </submittedName>
</protein>
<feature type="domain" description="N-acetyltransferase" evidence="4">
    <location>
        <begin position="1"/>
        <end position="199"/>
    </location>
</feature>
<organism evidence="5 6">
    <name type="scientific">Acidipropionibacterium jensenii</name>
    <dbReference type="NCBI Taxonomy" id="1749"/>
    <lineage>
        <taxon>Bacteria</taxon>
        <taxon>Bacillati</taxon>
        <taxon>Actinomycetota</taxon>
        <taxon>Actinomycetes</taxon>
        <taxon>Propionibacteriales</taxon>
        <taxon>Propionibacteriaceae</taxon>
        <taxon>Acidipropionibacterium</taxon>
    </lineage>
</organism>
<dbReference type="Gene3D" id="3.40.630.30">
    <property type="match status" value="1"/>
</dbReference>
<dbReference type="KEGG" id="aji:C0Z10_03385"/>
<dbReference type="InterPro" id="IPR050680">
    <property type="entry name" value="YpeA/RimI_acetyltransf"/>
</dbReference>
<dbReference type="EMBL" id="CP025570">
    <property type="protein sequence ID" value="AZZ38951.1"/>
    <property type="molecule type" value="Genomic_DNA"/>
</dbReference>
<dbReference type="SUPFAM" id="SSF55729">
    <property type="entry name" value="Acyl-CoA N-acyltransferases (Nat)"/>
    <property type="match status" value="1"/>
</dbReference>
<dbReference type="CDD" id="cd04301">
    <property type="entry name" value="NAT_SF"/>
    <property type="match status" value="1"/>
</dbReference>
<dbReference type="PROSITE" id="PS51186">
    <property type="entry name" value="GNAT"/>
    <property type="match status" value="1"/>
</dbReference>
<evidence type="ECO:0000313" key="6">
    <source>
        <dbReference type="Proteomes" id="UP000285875"/>
    </source>
</evidence>
<name>A0A3Q9UHK9_9ACTN</name>
<gene>
    <name evidence="5" type="ORF">C0Z10_03385</name>
</gene>
<accession>A0A3Q9UHK9</accession>
<evidence type="ECO:0000256" key="2">
    <source>
        <dbReference type="ARBA" id="ARBA00023315"/>
    </source>
</evidence>
<reference evidence="6" key="1">
    <citation type="submission" date="2017-12" db="EMBL/GenBank/DDBJ databases">
        <title>Whole genome sequencing of Acidipropionibacterium jensenii strains JS279 and JS280.</title>
        <authorList>
            <person name="Deptula P."/>
            <person name="Laine P."/>
            <person name="Smolander O.-P."/>
            <person name="Paulin L."/>
            <person name="Auvinen P."/>
            <person name="Varmanen P."/>
        </authorList>
    </citation>
    <scope>NUCLEOTIDE SEQUENCE [LARGE SCALE GENOMIC DNA]</scope>
    <source>
        <strain evidence="6">JS280</strain>
    </source>
</reference>
<dbReference type="InterPro" id="IPR000182">
    <property type="entry name" value="GNAT_dom"/>
</dbReference>
<dbReference type="AlphaFoldDB" id="A0A3Q9UHK9"/>
<dbReference type="RefSeq" id="WP_097798459.1">
    <property type="nucleotide sequence ID" value="NZ_CP025570.1"/>
</dbReference>
<keyword evidence="2" id="KW-0012">Acyltransferase</keyword>
<dbReference type="GO" id="GO:0016747">
    <property type="term" value="F:acyltransferase activity, transferring groups other than amino-acyl groups"/>
    <property type="evidence" value="ECO:0007669"/>
    <property type="project" value="InterPro"/>
</dbReference>
<evidence type="ECO:0000256" key="3">
    <source>
        <dbReference type="SAM" id="MobiDB-lite"/>
    </source>
</evidence>